<dbReference type="GO" id="GO:0008270">
    <property type="term" value="F:zinc ion binding"/>
    <property type="evidence" value="ECO:0007669"/>
    <property type="project" value="InterPro"/>
</dbReference>
<dbReference type="SUPFAM" id="SSF56281">
    <property type="entry name" value="Metallo-hydrolase/oxidoreductase"/>
    <property type="match status" value="1"/>
</dbReference>
<comment type="function">
    <text evidence="14">Counteracts the endogenous Pycsar antiviral defense system. Phosphodiesterase that enables metal-dependent hydrolysis of host cyclic nucleotide Pycsar defense signals such as cCMP and cUMP.</text>
</comment>
<dbReference type="InterPro" id="IPR001279">
    <property type="entry name" value="Metallo-B-lactamas"/>
</dbReference>
<evidence type="ECO:0000256" key="2">
    <source>
        <dbReference type="ARBA" id="ARBA00001947"/>
    </source>
</evidence>
<dbReference type="AlphaFoldDB" id="A0A329MN85"/>
<comment type="cofactor">
    <cofactor evidence="2">
        <name>Zn(2+)</name>
        <dbReference type="ChEBI" id="CHEBI:29105"/>
    </cofactor>
</comment>
<comment type="catalytic activity">
    <reaction evidence="13">
        <text>3',5'-cyclic CMP + H2O = CMP + H(+)</text>
        <dbReference type="Rhea" id="RHEA:72675"/>
        <dbReference type="ChEBI" id="CHEBI:15377"/>
        <dbReference type="ChEBI" id="CHEBI:15378"/>
        <dbReference type="ChEBI" id="CHEBI:58003"/>
        <dbReference type="ChEBI" id="CHEBI:60377"/>
    </reaction>
    <physiologicalReaction direction="left-to-right" evidence="13">
        <dbReference type="Rhea" id="RHEA:72676"/>
    </physiologicalReaction>
</comment>
<sequence length="244" mass="25573">MNVSEHVFMVGSGSLGTGLTNDYDCNVYLVVSGSSAALIDSGAGIDPQAVVSQIRACGCREMSIDAIILTHAHADHAGGAAELQRLTGAAVYCPAETAPIVRSGDEEANGLRQARIDGIYPAEYRFQPCPSAIPKADGETIAIGDLTLQFVYSPGHSFDHASLYCPELRALFSGDAVFAGGKIAAIRSPDFSMQDLSVSISRLAALRVEHLFPGHGLPVFETGGHEIRTALQAFENGGAPQSIV</sequence>
<evidence type="ECO:0000256" key="4">
    <source>
        <dbReference type="ARBA" id="ARBA00005250"/>
    </source>
</evidence>
<keyword evidence="12" id="KW-0046">Antibiotic resistance</keyword>
<dbReference type="GO" id="GO:0017001">
    <property type="term" value="P:antibiotic catabolic process"/>
    <property type="evidence" value="ECO:0007669"/>
    <property type="project" value="InterPro"/>
</dbReference>
<dbReference type="GO" id="GO:0046677">
    <property type="term" value="P:response to antibiotic"/>
    <property type="evidence" value="ECO:0007669"/>
    <property type="project" value="UniProtKB-KW"/>
</dbReference>
<comment type="subunit">
    <text evidence="5">Monomer.</text>
</comment>
<dbReference type="Pfam" id="PF00753">
    <property type="entry name" value="Lactamase_B"/>
    <property type="match status" value="1"/>
</dbReference>
<feature type="domain" description="Metallo-beta-lactamase" evidence="16">
    <location>
        <begin position="24"/>
        <end position="215"/>
    </location>
</feature>
<comment type="catalytic activity">
    <reaction evidence="1">
        <text>a beta-lactam + H2O = a substituted beta-amino acid</text>
        <dbReference type="Rhea" id="RHEA:20401"/>
        <dbReference type="ChEBI" id="CHEBI:15377"/>
        <dbReference type="ChEBI" id="CHEBI:35627"/>
        <dbReference type="ChEBI" id="CHEBI:140347"/>
        <dbReference type="EC" id="3.5.2.6"/>
    </reaction>
</comment>
<dbReference type="PANTHER" id="PTHR42951:SF4">
    <property type="entry name" value="ACYL-COENZYME A THIOESTERASE MBLAC2"/>
    <property type="match status" value="1"/>
</dbReference>
<dbReference type="EC" id="3.5.2.6" evidence="6"/>
<evidence type="ECO:0000256" key="10">
    <source>
        <dbReference type="ARBA" id="ARBA00022801"/>
    </source>
</evidence>
<reference evidence="17 18" key="1">
    <citation type="journal article" date="2009" name="Int. J. Syst. Evol. Microbiol.">
        <title>Paenibacillus contaminans sp. nov., isolated from a contaminated laboratory plate.</title>
        <authorList>
            <person name="Chou J.H."/>
            <person name="Lee J.H."/>
            <person name="Lin M.C."/>
            <person name="Chang P.S."/>
            <person name="Arun A.B."/>
            <person name="Young C.C."/>
            <person name="Chen W.M."/>
        </authorList>
    </citation>
    <scope>NUCLEOTIDE SEQUENCE [LARGE SCALE GENOMIC DNA]</scope>
    <source>
        <strain evidence="17 18">CKOBP-6</strain>
    </source>
</reference>
<accession>A0A329MN85</accession>
<dbReference type="InterPro" id="IPR001018">
    <property type="entry name" value="Beta-lactamase_class-B_CS"/>
</dbReference>
<evidence type="ECO:0000256" key="6">
    <source>
        <dbReference type="ARBA" id="ARBA00012865"/>
    </source>
</evidence>
<evidence type="ECO:0000259" key="16">
    <source>
        <dbReference type="SMART" id="SM00849"/>
    </source>
</evidence>
<evidence type="ECO:0000256" key="1">
    <source>
        <dbReference type="ARBA" id="ARBA00001526"/>
    </source>
</evidence>
<evidence type="ECO:0000256" key="12">
    <source>
        <dbReference type="ARBA" id="ARBA00023251"/>
    </source>
</evidence>
<gene>
    <name evidence="17" type="ORF">DQG23_13230</name>
</gene>
<keyword evidence="18" id="KW-1185">Reference proteome</keyword>
<keyword evidence="10" id="KW-0378">Hydrolase</keyword>
<name>A0A329MN85_9BACL</name>
<keyword evidence="9" id="KW-0574">Periplasm</keyword>
<evidence type="ECO:0000256" key="11">
    <source>
        <dbReference type="ARBA" id="ARBA00022833"/>
    </source>
</evidence>
<keyword evidence="7" id="KW-0479">Metal-binding</keyword>
<dbReference type="EMBL" id="QMFB01000006">
    <property type="protein sequence ID" value="RAV21040.1"/>
    <property type="molecule type" value="Genomic_DNA"/>
</dbReference>
<dbReference type="Gene3D" id="3.60.15.10">
    <property type="entry name" value="Ribonuclease Z/Hydroxyacylglutathione hydrolase-like"/>
    <property type="match status" value="1"/>
</dbReference>
<evidence type="ECO:0000313" key="18">
    <source>
        <dbReference type="Proteomes" id="UP000250369"/>
    </source>
</evidence>
<dbReference type="Proteomes" id="UP000250369">
    <property type="component" value="Unassembled WGS sequence"/>
</dbReference>
<dbReference type="GO" id="GO:0042597">
    <property type="term" value="C:periplasmic space"/>
    <property type="evidence" value="ECO:0007669"/>
    <property type="project" value="UniProtKB-SubCell"/>
</dbReference>
<dbReference type="SMART" id="SM00849">
    <property type="entry name" value="Lactamase_B"/>
    <property type="match status" value="1"/>
</dbReference>
<dbReference type="PROSITE" id="PS00743">
    <property type="entry name" value="BETA_LACTAMASE_B_1"/>
    <property type="match status" value="1"/>
</dbReference>
<dbReference type="InterPro" id="IPR036866">
    <property type="entry name" value="RibonucZ/Hydroxyglut_hydro"/>
</dbReference>
<evidence type="ECO:0000256" key="3">
    <source>
        <dbReference type="ARBA" id="ARBA00004418"/>
    </source>
</evidence>
<comment type="similarity">
    <text evidence="4">Belongs to the metallo-beta-lactamase superfamily. Class-B beta-lactamase family.</text>
</comment>
<evidence type="ECO:0000256" key="9">
    <source>
        <dbReference type="ARBA" id="ARBA00022764"/>
    </source>
</evidence>
<organism evidence="17 18">
    <name type="scientific">Paenibacillus contaminans</name>
    <dbReference type="NCBI Taxonomy" id="450362"/>
    <lineage>
        <taxon>Bacteria</taxon>
        <taxon>Bacillati</taxon>
        <taxon>Bacillota</taxon>
        <taxon>Bacilli</taxon>
        <taxon>Bacillales</taxon>
        <taxon>Paenibacillaceae</taxon>
        <taxon>Paenibacillus</taxon>
    </lineage>
</organism>
<evidence type="ECO:0000256" key="14">
    <source>
        <dbReference type="ARBA" id="ARBA00034301"/>
    </source>
</evidence>
<comment type="catalytic activity">
    <reaction evidence="15">
        <text>3',5'-cyclic UMP + H2O = UMP + H(+)</text>
        <dbReference type="Rhea" id="RHEA:70575"/>
        <dbReference type="ChEBI" id="CHEBI:15377"/>
        <dbReference type="ChEBI" id="CHEBI:15378"/>
        <dbReference type="ChEBI" id="CHEBI:57865"/>
        <dbReference type="ChEBI" id="CHEBI:184387"/>
    </reaction>
    <physiologicalReaction direction="left-to-right" evidence="15">
        <dbReference type="Rhea" id="RHEA:70576"/>
    </physiologicalReaction>
</comment>
<keyword evidence="8" id="KW-0732">Signal</keyword>
<evidence type="ECO:0000313" key="17">
    <source>
        <dbReference type="EMBL" id="RAV21040.1"/>
    </source>
</evidence>
<evidence type="ECO:0000256" key="7">
    <source>
        <dbReference type="ARBA" id="ARBA00022723"/>
    </source>
</evidence>
<dbReference type="OrthoDB" id="9761531at2"/>
<protein>
    <recommendedName>
        <fullName evidence="6">beta-lactamase</fullName>
        <ecNumber evidence="6">3.5.2.6</ecNumber>
    </recommendedName>
</protein>
<keyword evidence="11" id="KW-0862">Zinc</keyword>
<dbReference type="GO" id="GO:0008800">
    <property type="term" value="F:beta-lactamase activity"/>
    <property type="evidence" value="ECO:0007669"/>
    <property type="project" value="UniProtKB-EC"/>
</dbReference>
<evidence type="ECO:0000256" key="15">
    <source>
        <dbReference type="ARBA" id="ARBA00048505"/>
    </source>
</evidence>
<proteinExistence type="inferred from homology"/>
<evidence type="ECO:0000256" key="8">
    <source>
        <dbReference type="ARBA" id="ARBA00022729"/>
    </source>
</evidence>
<comment type="subcellular location">
    <subcellularLocation>
        <location evidence="3">Periplasm</location>
    </subcellularLocation>
</comment>
<comment type="caution">
    <text evidence="17">The sequence shown here is derived from an EMBL/GenBank/DDBJ whole genome shotgun (WGS) entry which is preliminary data.</text>
</comment>
<evidence type="ECO:0000256" key="13">
    <source>
        <dbReference type="ARBA" id="ARBA00034221"/>
    </source>
</evidence>
<evidence type="ECO:0000256" key="5">
    <source>
        <dbReference type="ARBA" id="ARBA00011245"/>
    </source>
</evidence>
<dbReference type="PANTHER" id="PTHR42951">
    <property type="entry name" value="METALLO-BETA-LACTAMASE DOMAIN-CONTAINING"/>
    <property type="match status" value="1"/>
</dbReference>
<dbReference type="InterPro" id="IPR050855">
    <property type="entry name" value="NDM-1-like"/>
</dbReference>
<dbReference type="RefSeq" id="WP_113031320.1">
    <property type="nucleotide sequence ID" value="NZ_QMFB01000006.1"/>
</dbReference>